<name>A0AAE0YLL0_9GAST</name>
<dbReference type="AlphaFoldDB" id="A0AAE0YLL0"/>
<proteinExistence type="predicted"/>
<evidence type="ECO:0000313" key="3">
    <source>
        <dbReference type="Proteomes" id="UP001283361"/>
    </source>
</evidence>
<sequence length="99" mass="11250">MGGLHKRFYLLGGNIHQEVLNNNIHSTHHSTHHSNSGNVACRLAAQLLLPPGFASWRYVLLPSYTEVSRRRKLRETDQSPDHQPQLLTGEIEYQADSHV</sequence>
<gene>
    <name evidence="2" type="ORF">RRG08_053879</name>
</gene>
<organism evidence="2 3">
    <name type="scientific">Elysia crispata</name>
    <name type="common">lettuce slug</name>
    <dbReference type="NCBI Taxonomy" id="231223"/>
    <lineage>
        <taxon>Eukaryota</taxon>
        <taxon>Metazoa</taxon>
        <taxon>Spiralia</taxon>
        <taxon>Lophotrochozoa</taxon>
        <taxon>Mollusca</taxon>
        <taxon>Gastropoda</taxon>
        <taxon>Heterobranchia</taxon>
        <taxon>Euthyneura</taxon>
        <taxon>Panpulmonata</taxon>
        <taxon>Sacoglossa</taxon>
        <taxon>Placobranchoidea</taxon>
        <taxon>Plakobranchidae</taxon>
        <taxon>Elysia</taxon>
    </lineage>
</organism>
<comment type="caution">
    <text evidence="2">The sequence shown here is derived from an EMBL/GenBank/DDBJ whole genome shotgun (WGS) entry which is preliminary data.</text>
</comment>
<dbReference type="EMBL" id="JAWDGP010005875">
    <property type="protein sequence ID" value="KAK3750509.1"/>
    <property type="molecule type" value="Genomic_DNA"/>
</dbReference>
<reference evidence="2" key="1">
    <citation type="journal article" date="2023" name="G3 (Bethesda)">
        <title>A reference genome for the long-term kleptoplast-retaining sea slug Elysia crispata morphotype clarki.</title>
        <authorList>
            <person name="Eastman K.E."/>
            <person name="Pendleton A.L."/>
            <person name="Shaikh M.A."/>
            <person name="Suttiyut T."/>
            <person name="Ogas R."/>
            <person name="Tomko P."/>
            <person name="Gavelis G."/>
            <person name="Widhalm J.R."/>
            <person name="Wisecaver J.H."/>
        </authorList>
    </citation>
    <scope>NUCLEOTIDE SEQUENCE</scope>
    <source>
        <strain evidence="2">ECLA1</strain>
    </source>
</reference>
<dbReference type="Proteomes" id="UP001283361">
    <property type="component" value="Unassembled WGS sequence"/>
</dbReference>
<protein>
    <submittedName>
        <fullName evidence="2">Uncharacterized protein</fullName>
    </submittedName>
</protein>
<feature type="region of interest" description="Disordered" evidence="1">
    <location>
        <begin position="69"/>
        <end position="99"/>
    </location>
</feature>
<evidence type="ECO:0000313" key="2">
    <source>
        <dbReference type="EMBL" id="KAK3750509.1"/>
    </source>
</evidence>
<accession>A0AAE0YLL0</accession>
<evidence type="ECO:0000256" key="1">
    <source>
        <dbReference type="SAM" id="MobiDB-lite"/>
    </source>
</evidence>
<keyword evidence="3" id="KW-1185">Reference proteome</keyword>